<dbReference type="AlphaFoldDB" id="A0A9F7R000"/>
<dbReference type="KEGG" id="ipu:108261216"/>
<dbReference type="PANTHER" id="PTHR47306:SF2">
    <property type="entry name" value="CORE-BINDING (CB) DOMAIN-CONTAINING PROTEIN"/>
    <property type="match status" value="1"/>
</dbReference>
<reference evidence="2" key="1">
    <citation type="journal article" date="2016" name="Nat. Commun.">
        <title>The channel catfish genome sequence provides insights into the evolution of scale formation in teleosts.</title>
        <authorList>
            <person name="Liu Z."/>
            <person name="Liu S."/>
            <person name="Yao J."/>
            <person name="Bao L."/>
            <person name="Zhang J."/>
            <person name="Li Y."/>
            <person name="Jiang C."/>
            <person name="Sun L."/>
            <person name="Wang R."/>
            <person name="Zhang Y."/>
            <person name="Zhou T."/>
            <person name="Zeng Q."/>
            <person name="Fu Q."/>
            <person name="Gao S."/>
            <person name="Li N."/>
            <person name="Koren S."/>
            <person name="Jiang Y."/>
            <person name="Zimin A."/>
            <person name="Xu P."/>
            <person name="Phillippy A.M."/>
            <person name="Geng X."/>
            <person name="Song L."/>
            <person name="Sun F."/>
            <person name="Li C."/>
            <person name="Wang X."/>
            <person name="Chen A."/>
            <person name="Jin Y."/>
            <person name="Yuan Z."/>
            <person name="Yang Y."/>
            <person name="Tan S."/>
            <person name="Peatman E."/>
            <person name="Lu J."/>
            <person name="Qin Z."/>
            <person name="Dunham R."/>
            <person name="Li Z."/>
            <person name="Sonstegard T."/>
            <person name="Feng J."/>
            <person name="Danzmann R.G."/>
            <person name="Schroeder S."/>
            <person name="Scheffler B."/>
            <person name="Duke M.V."/>
            <person name="Ballard L."/>
            <person name="Kucuktas H."/>
            <person name="Kaltenboeck L."/>
            <person name="Liu H."/>
            <person name="Armbruster J."/>
            <person name="Xie Y."/>
            <person name="Kirby M.L."/>
            <person name="Tian Y."/>
            <person name="Flanagan M.E."/>
            <person name="Mu W."/>
            <person name="Waldbieser G.C."/>
        </authorList>
    </citation>
    <scope>NUCLEOTIDE SEQUENCE [LARGE SCALE GENOMIC DNA]</scope>
    <source>
        <strain evidence="2">SDA103</strain>
    </source>
</reference>
<dbReference type="RefSeq" id="XP_053531060.1">
    <property type="nucleotide sequence ID" value="XM_053675085.1"/>
</dbReference>
<name>A0A9F7R000_ICTPU</name>
<evidence type="ECO:0000313" key="3">
    <source>
        <dbReference type="RefSeq" id="XP_053531060.1"/>
    </source>
</evidence>
<feature type="compositionally biased region" description="Polar residues" evidence="1">
    <location>
        <begin position="438"/>
        <end position="455"/>
    </location>
</feature>
<dbReference type="OrthoDB" id="9907715at2759"/>
<dbReference type="PANTHER" id="PTHR47306">
    <property type="entry name" value="SI:CH211-178J18.4-RELATED"/>
    <property type="match status" value="1"/>
</dbReference>
<dbReference type="GeneID" id="108261216"/>
<proteinExistence type="predicted"/>
<reference evidence="3" key="2">
    <citation type="submission" date="2025-08" db="UniProtKB">
        <authorList>
            <consortium name="RefSeq"/>
        </authorList>
    </citation>
    <scope>IDENTIFICATION</scope>
    <source>
        <tissue evidence="3">Blood</tissue>
    </source>
</reference>
<dbReference type="Proteomes" id="UP000221080">
    <property type="component" value="Chromosome 24"/>
</dbReference>
<accession>A0A9F7R000</accession>
<keyword evidence="2" id="KW-1185">Reference proteome</keyword>
<organism evidence="2 3">
    <name type="scientific">Ictalurus punctatus</name>
    <name type="common">Channel catfish</name>
    <name type="synonym">Silurus punctatus</name>
    <dbReference type="NCBI Taxonomy" id="7998"/>
    <lineage>
        <taxon>Eukaryota</taxon>
        <taxon>Metazoa</taxon>
        <taxon>Chordata</taxon>
        <taxon>Craniata</taxon>
        <taxon>Vertebrata</taxon>
        <taxon>Euteleostomi</taxon>
        <taxon>Actinopterygii</taxon>
        <taxon>Neopterygii</taxon>
        <taxon>Teleostei</taxon>
        <taxon>Ostariophysi</taxon>
        <taxon>Siluriformes</taxon>
        <taxon>Ictaluridae</taxon>
        <taxon>Ictalurus</taxon>
    </lineage>
</organism>
<gene>
    <name evidence="3" type="primary">LOC108261216</name>
</gene>
<sequence length="680" mass="77210">MHDCTAVLRAAKGDFLAITQKMLSEKELTTKECLDYMYYLQALVILKHLQRPGVVKHMTVPEWLNKKTTALGYTVVGVKEHKTSAQQVATFTLSQEEDTWFELYYTCVRPQLQSQLQSWEDMDGTEERFFISSASGRIHNPSNDLQRLHIRYGVRPWVTSQRARRVFETATKSLTVTEQAENVVRARQLLDLLAGLSSTDPSEGESSRAARSIARSAAQQKAEMTDVQMVLEAAYNRLVEQHPVTLDGGAPDKALRADISPSFQRKLYERWVKAQMKLRKQHIHSRFGLRLPSEEKVSKWISDQGWRSNIPSTAQFMKEWKPHGSVDTALDAKQIRRLTRTQRFAEHNIVHCLRCKKPQKHLAGHLARVCMKDSTAEERQAEIQKAKVSSRRWVWRNRTWDYRQLCSILPHSPCASLLAEEFQRCGFFITNMPQESDTAIDSGDATSSQQGSTSDQRYDDTVRTPTQYQAILAVARNDFLKIFRKLVSSAQVLSTEETSYRRYCTALLVLRHFQCPAAVQGLTVSEWVNRKEVDDRVVIGFGRNETMQPAACFALTKEEEAWLQAYYSHIRPRVIRSDLNCDRFFLSSAGTALLTVSNDLGVLHKAYEKSWSMGTLENFLRATSRQARGALEIAAANLTDTEKEAVSSYLAYNTAVAKLRRVPTPQTVVATATLLDSLAG</sequence>
<evidence type="ECO:0000256" key="1">
    <source>
        <dbReference type="SAM" id="MobiDB-lite"/>
    </source>
</evidence>
<evidence type="ECO:0000313" key="2">
    <source>
        <dbReference type="Proteomes" id="UP000221080"/>
    </source>
</evidence>
<feature type="region of interest" description="Disordered" evidence="1">
    <location>
        <begin position="438"/>
        <end position="460"/>
    </location>
</feature>
<protein>
    <submittedName>
        <fullName evidence="3">Uncharacterized protein LOC108261216</fullName>
    </submittedName>
</protein>